<protein>
    <recommendedName>
        <fullName evidence="1">Glucosamine 6-phosphate N-acetyltransferase</fullName>
        <ecNumber evidence="1">2.3.1.4</ecNumber>
    </recommendedName>
</protein>
<dbReference type="Proteomes" id="UP000094565">
    <property type="component" value="Chromosome 2"/>
</dbReference>
<keyword evidence="1" id="KW-0012">Acyltransferase</keyword>
<dbReference type="Gene3D" id="3.40.630.30">
    <property type="match status" value="1"/>
</dbReference>
<reference evidence="3 4" key="1">
    <citation type="submission" date="2016-02" db="EMBL/GenBank/DDBJ databases">
        <title>Comparative genomic and transcriptomic foundation for Pichia pastoris.</title>
        <authorList>
            <person name="Love K.R."/>
            <person name="Shah K.A."/>
            <person name="Whittaker C.A."/>
            <person name="Wu J."/>
            <person name="Bartlett M.C."/>
            <person name="Ma D."/>
            <person name="Leeson R.L."/>
            <person name="Priest M."/>
            <person name="Young S.K."/>
            <person name="Love J.C."/>
        </authorList>
    </citation>
    <scope>NUCLEOTIDE SEQUENCE [LARGE SCALE GENOMIC DNA]</scope>
    <source>
        <strain evidence="3 4">ATCC 28485</strain>
    </source>
</reference>
<dbReference type="EC" id="2.3.1.4" evidence="1"/>
<dbReference type="PANTHER" id="PTHR13355">
    <property type="entry name" value="GLUCOSAMINE 6-PHOSPHATE N-ACETYLTRANSFERASE"/>
    <property type="match status" value="1"/>
</dbReference>
<dbReference type="InterPro" id="IPR016181">
    <property type="entry name" value="Acyl_CoA_acyltransferase"/>
</dbReference>
<accession>A0A1B2JBF6</accession>
<evidence type="ECO:0000256" key="1">
    <source>
        <dbReference type="RuleBase" id="RU365086"/>
    </source>
</evidence>
<comment type="similarity">
    <text evidence="1">Belongs to the acetyltransferase family. GNA1 subfamily.</text>
</comment>
<keyword evidence="4" id="KW-1185">Reference proteome</keyword>
<dbReference type="PANTHER" id="PTHR13355:SF11">
    <property type="entry name" value="GLUCOSAMINE 6-PHOSPHATE N-ACETYLTRANSFERASE"/>
    <property type="match status" value="1"/>
</dbReference>
<dbReference type="AlphaFoldDB" id="A0A1B2JBF6"/>
<organism evidence="3 4">
    <name type="scientific">Komagataella pastoris</name>
    <name type="common">Yeast</name>
    <name type="synonym">Pichia pastoris</name>
    <dbReference type="NCBI Taxonomy" id="4922"/>
    <lineage>
        <taxon>Eukaryota</taxon>
        <taxon>Fungi</taxon>
        <taxon>Dikarya</taxon>
        <taxon>Ascomycota</taxon>
        <taxon>Saccharomycotina</taxon>
        <taxon>Pichiomycetes</taxon>
        <taxon>Pichiales</taxon>
        <taxon>Pichiaceae</taxon>
        <taxon>Komagataella</taxon>
    </lineage>
</organism>
<dbReference type="InterPro" id="IPR000182">
    <property type="entry name" value="GNAT_dom"/>
</dbReference>
<dbReference type="Pfam" id="PF00583">
    <property type="entry name" value="Acetyltransf_1"/>
    <property type="match status" value="1"/>
</dbReference>
<dbReference type="UniPathway" id="UPA00113">
    <property type="reaction ID" value="UER00529"/>
</dbReference>
<name>A0A1B2JBF6_PICPA</name>
<dbReference type="GO" id="GO:0004343">
    <property type="term" value="F:glucosamine 6-phosphate N-acetyltransferase activity"/>
    <property type="evidence" value="ECO:0007669"/>
    <property type="project" value="UniProtKB-UniRule"/>
</dbReference>
<comment type="pathway">
    <text evidence="1">Nucleotide-sugar biosynthesis; UDP-N-acetyl-alpha-D-glucosamine biosynthesis; N-acetyl-alpha-D-glucosamine 1-phosphate from alpha-D-glucosamine 6-phosphate (route I): step 1/2.</text>
</comment>
<dbReference type="EMBL" id="CP014585">
    <property type="protein sequence ID" value="ANZ75195.1"/>
    <property type="molecule type" value="Genomic_DNA"/>
</dbReference>
<dbReference type="PROSITE" id="PS51186">
    <property type="entry name" value="GNAT"/>
    <property type="match status" value="1"/>
</dbReference>
<keyword evidence="1" id="KW-0808">Transferase</keyword>
<evidence type="ECO:0000313" key="4">
    <source>
        <dbReference type="Proteomes" id="UP000094565"/>
    </source>
</evidence>
<sequence>MQPVPVPALPQGYNFRRVGKEDFQDKNLFKTLSILTTVGDIPEPKFHALIDYWNDRKEIYNPMVITNAENVIIATGMLFVEHKLIHGGGKVGHVEDISVNPSEQGKKLGLIMIRNLIQIAQNEGCYKVILDCDEKNVKFYEKCGMKIEGVEMGYRF</sequence>
<gene>
    <name evidence="3" type="ORF">ATY40_BA7503262</name>
</gene>
<dbReference type="GO" id="GO:0006048">
    <property type="term" value="P:UDP-N-acetylglucosamine biosynthetic process"/>
    <property type="evidence" value="ECO:0007669"/>
    <property type="project" value="UniProtKB-UniRule"/>
</dbReference>
<evidence type="ECO:0000313" key="3">
    <source>
        <dbReference type="EMBL" id="ANZ75195.1"/>
    </source>
</evidence>
<comment type="catalytic activity">
    <reaction evidence="1">
        <text>D-glucosamine 6-phosphate + acetyl-CoA = N-acetyl-D-glucosamine 6-phosphate + CoA + H(+)</text>
        <dbReference type="Rhea" id="RHEA:10292"/>
        <dbReference type="ChEBI" id="CHEBI:15378"/>
        <dbReference type="ChEBI" id="CHEBI:57287"/>
        <dbReference type="ChEBI" id="CHEBI:57288"/>
        <dbReference type="ChEBI" id="CHEBI:57513"/>
        <dbReference type="ChEBI" id="CHEBI:58725"/>
        <dbReference type="EC" id="2.3.1.4"/>
    </reaction>
</comment>
<dbReference type="OrthoDB" id="10039976at2759"/>
<dbReference type="CDD" id="cd04301">
    <property type="entry name" value="NAT_SF"/>
    <property type="match status" value="1"/>
</dbReference>
<dbReference type="SUPFAM" id="SSF55729">
    <property type="entry name" value="Acyl-CoA N-acyltransferases (Nat)"/>
    <property type="match status" value="1"/>
</dbReference>
<dbReference type="InterPro" id="IPR039143">
    <property type="entry name" value="GNPNAT1-like"/>
</dbReference>
<feature type="domain" description="N-acetyltransferase" evidence="2">
    <location>
        <begin position="13"/>
        <end position="156"/>
    </location>
</feature>
<proteinExistence type="inferred from homology"/>
<evidence type="ECO:0000259" key="2">
    <source>
        <dbReference type="PROSITE" id="PS51186"/>
    </source>
</evidence>